<keyword evidence="5 7" id="KW-0472">Membrane</keyword>
<dbReference type="STRING" id="265719.SAMN04488509_105188"/>
<evidence type="ECO:0000256" key="2">
    <source>
        <dbReference type="ARBA" id="ARBA00022475"/>
    </source>
</evidence>
<feature type="domain" description="MacB-like periplasmic core" evidence="9">
    <location>
        <begin position="499"/>
        <end position="719"/>
    </location>
</feature>
<feature type="transmembrane region" description="Helical" evidence="7">
    <location>
        <begin position="849"/>
        <end position="869"/>
    </location>
</feature>
<evidence type="ECO:0000313" key="11">
    <source>
        <dbReference type="Proteomes" id="UP000199603"/>
    </source>
</evidence>
<feature type="transmembrane region" description="Helical" evidence="7">
    <location>
        <begin position="819"/>
        <end position="837"/>
    </location>
</feature>
<dbReference type="PANTHER" id="PTHR30572">
    <property type="entry name" value="MEMBRANE COMPONENT OF TRANSPORTER-RELATED"/>
    <property type="match status" value="1"/>
</dbReference>
<evidence type="ECO:0000256" key="6">
    <source>
        <dbReference type="ARBA" id="ARBA00038076"/>
    </source>
</evidence>
<dbReference type="InterPro" id="IPR047928">
    <property type="entry name" value="Perm_prefix_1"/>
</dbReference>
<dbReference type="OrthoDB" id="9770036at2"/>
<dbReference type="NCBIfam" id="NF038403">
    <property type="entry name" value="perm_prefix_1"/>
    <property type="match status" value="1"/>
</dbReference>
<dbReference type="EMBL" id="FNAG01000005">
    <property type="protein sequence ID" value="SDD69886.1"/>
    <property type="molecule type" value="Genomic_DNA"/>
</dbReference>
<keyword evidence="2" id="KW-1003">Cell membrane</keyword>
<dbReference type="RefSeq" id="WP_091242474.1">
    <property type="nucleotide sequence ID" value="NZ_FNAG01000005.1"/>
</dbReference>
<keyword evidence="3 7" id="KW-0812">Transmembrane</keyword>
<dbReference type="PANTHER" id="PTHR30572:SF4">
    <property type="entry name" value="ABC TRANSPORTER PERMEASE YTRF"/>
    <property type="match status" value="1"/>
</dbReference>
<dbReference type="GO" id="GO:0005886">
    <property type="term" value="C:plasma membrane"/>
    <property type="evidence" value="ECO:0007669"/>
    <property type="project" value="UniProtKB-SubCell"/>
</dbReference>
<proteinExistence type="inferred from homology"/>
<comment type="subcellular location">
    <subcellularLocation>
        <location evidence="1">Cell membrane</location>
        <topology evidence="1">Multi-pass membrane protein</topology>
    </subcellularLocation>
</comment>
<evidence type="ECO:0000256" key="7">
    <source>
        <dbReference type="SAM" id="Phobius"/>
    </source>
</evidence>
<feature type="transmembrane region" description="Helical" evidence="7">
    <location>
        <begin position="495"/>
        <end position="520"/>
    </location>
</feature>
<dbReference type="Pfam" id="PF02687">
    <property type="entry name" value="FtsX"/>
    <property type="match status" value="2"/>
</dbReference>
<keyword evidence="11" id="KW-1185">Reference proteome</keyword>
<feature type="domain" description="ABC3 transporter permease C-terminal" evidence="8">
    <location>
        <begin position="355"/>
        <end position="475"/>
    </location>
</feature>
<evidence type="ECO:0000259" key="9">
    <source>
        <dbReference type="Pfam" id="PF12704"/>
    </source>
</evidence>
<comment type="similarity">
    <text evidence="6">Belongs to the ABC-4 integral membrane protein family.</text>
</comment>
<feature type="domain" description="MacB-like periplasmic core" evidence="9">
    <location>
        <begin position="187"/>
        <end position="284"/>
    </location>
</feature>
<feature type="transmembrane region" description="Helical" evidence="7">
    <location>
        <begin position="354"/>
        <end position="378"/>
    </location>
</feature>
<feature type="transmembrane region" description="Helical" evidence="7">
    <location>
        <begin position="763"/>
        <end position="787"/>
    </location>
</feature>
<evidence type="ECO:0000259" key="8">
    <source>
        <dbReference type="Pfam" id="PF02687"/>
    </source>
</evidence>
<evidence type="ECO:0000313" key="10">
    <source>
        <dbReference type="EMBL" id="SDD69886.1"/>
    </source>
</evidence>
<feature type="domain" description="ABC3 transporter permease C-terminal" evidence="8">
    <location>
        <begin position="767"/>
        <end position="879"/>
    </location>
</feature>
<dbReference type="Pfam" id="PF12704">
    <property type="entry name" value="MacB_PCD"/>
    <property type="match status" value="2"/>
</dbReference>
<dbReference type="InterPro" id="IPR025857">
    <property type="entry name" value="MacB_PCD"/>
</dbReference>
<reference evidence="10 11" key="1">
    <citation type="submission" date="2016-10" db="EMBL/GenBank/DDBJ databases">
        <authorList>
            <person name="de Groot N.N."/>
        </authorList>
    </citation>
    <scope>NUCLEOTIDE SEQUENCE [LARGE SCALE GENOMIC DNA]</scope>
    <source>
        <strain evidence="10 11">DSM 16957</strain>
    </source>
</reference>
<evidence type="ECO:0000256" key="3">
    <source>
        <dbReference type="ARBA" id="ARBA00022692"/>
    </source>
</evidence>
<gene>
    <name evidence="10" type="ORF">SAMN04488509_105188</name>
</gene>
<sequence length="887" mass="95291">MSPRRLRLWLNDVRARRRVERELEAELDFHLQARADQLEAQGLDRIEALRRARIELGMLELHRDDVRAARGLRWVDALVNDLRYAARSLMRSPLYTLTAIGVLTLPLTAALLLHAILATYALHSPPIEDLERWVSLEGRSATQHGFTQFNADEAEALLASPPAAFRGLYSVRTLGQPMLVDAHLHKGMGAAVSDNFFELADVGARIGRVFGSGLEADRLGVVLSENGWAQLFGRAPDVVGRSLDIGGHRFAVIGVADRRFNGSHPIAQLYFVRHGDAEALFPTQREDLLFAVSGFLAAEATTERATTQLAGRAAELFAERPEFMRLDHIEVERQFGRLGADDREELLLTSLPPALAVLLMLLIGSANLANLVLARFAARAGELGVRSALGASRGRLLSRLLVECGLIGGAAAVLALGLAALLLAPLHARVFGLIAELGASLVDVRLGWDSAAPALALTLLCTLVFGLLPALAVTRRCSLDGSASQRHLPAHAANRLRSGLMVTQIAASCFLLVVAGLIAANARQALQTPLGYAPERLVGLSAGSDAMALRQRLLELPQVQAIGASSHMPLMSEPLRGAARTVDAEGTARSLSAQIRPIDSQWLRLLDLQVLRGRLPYADESGAVALLSRSAAERLWPGEDPLGRALDLIEKKDVWTQAERGGDDARRDSLESTRRVQVIGIVPDVATGFLFAGGDGPVVYTPARFGDAELGSLLLQLSDTRPETIAAVYRACADTSARSHCAPFRMTDALRIQRLPLIVAAEIAQALGAIAVLITCLGLYGLVAYAVQQRRRELGLRLALGASRARVIGTVMRDARRQIALGLVIGLPLAFALSRVLASLTDRITSFDAIAFVGVPLLLALLAAVAAYLPARASARIDPAESLRAEG</sequence>
<accession>A0A1G6WXU9</accession>
<feature type="transmembrane region" description="Helical" evidence="7">
    <location>
        <begin position="94"/>
        <end position="122"/>
    </location>
</feature>
<evidence type="ECO:0000256" key="4">
    <source>
        <dbReference type="ARBA" id="ARBA00022989"/>
    </source>
</evidence>
<dbReference type="InterPro" id="IPR003838">
    <property type="entry name" value="ABC3_permease_C"/>
</dbReference>
<evidence type="ECO:0000256" key="1">
    <source>
        <dbReference type="ARBA" id="ARBA00004651"/>
    </source>
</evidence>
<evidence type="ECO:0000256" key="5">
    <source>
        <dbReference type="ARBA" id="ARBA00023136"/>
    </source>
</evidence>
<organism evidence="10 11">
    <name type="scientific">Aquimonas voraii</name>
    <dbReference type="NCBI Taxonomy" id="265719"/>
    <lineage>
        <taxon>Bacteria</taxon>
        <taxon>Pseudomonadati</taxon>
        <taxon>Pseudomonadota</taxon>
        <taxon>Gammaproteobacteria</taxon>
        <taxon>Lysobacterales</taxon>
        <taxon>Lysobacteraceae</taxon>
        <taxon>Aquimonas</taxon>
    </lineage>
</organism>
<dbReference type="InterPro" id="IPR050250">
    <property type="entry name" value="Macrolide_Exporter_MacB"/>
</dbReference>
<name>A0A1G6WXU9_9GAMM</name>
<feature type="transmembrane region" description="Helical" evidence="7">
    <location>
        <begin position="451"/>
        <end position="474"/>
    </location>
</feature>
<feature type="transmembrane region" description="Helical" evidence="7">
    <location>
        <begin position="399"/>
        <end position="423"/>
    </location>
</feature>
<dbReference type="AlphaFoldDB" id="A0A1G6WXU9"/>
<protein>
    <submittedName>
        <fullName evidence="10">Duplicated orphan permease</fullName>
    </submittedName>
</protein>
<keyword evidence="4 7" id="KW-1133">Transmembrane helix</keyword>
<dbReference type="GO" id="GO:0022857">
    <property type="term" value="F:transmembrane transporter activity"/>
    <property type="evidence" value="ECO:0007669"/>
    <property type="project" value="TreeGrafter"/>
</dbReference>
<dbReference type="Proteomes" id="UP000199603">
    <property type="component" value="Unassembled WGS sequence"/>
</dbReference>